<evidence type="ECO:0000313" key="1">
    <source>
        <dbReference type="EMBL" id="KAK6785379.1"/>
    </source>
</evidence>
<sequence>MSVISVADWSAGNGKCIGDIVWTGLWGQSNTLCWVYTLLSPLFSSISSPQWRFNWRVW</sequence>
<evidence type="ECO:0000313" key="2">
    <source>
        <dbReference type="Proteomes" id="UP001371456"/>
    </source>
</evidence>
<dbReference type="AlphaFoldDB" id="A0AAN8YA41"/>
<name>A0AAN8YA41_SOLBU</name>
<keyword evidence="2" id="KW-1185">Reference proteome</keyword>
<organism evidence="1 2">
    <name type="scientific">Solanum bulbocastanum</name>
    <name type="common">Wild potato</name>
    <dbReference type="NCBI Taxonomy" id="147425"/>
    <lineage>
        <taxon>Eukaryota</taxon>
        <taxon>Viridiplantae</taxon>
        <taxon>Streptophyta</taxon>
        <taxon>Embryophyta</taxon>
        <taxon>Tracheophyta</taxon>
        <taxon>Spermatophyta</taxon>
        <taxon>Magnoliopsida</taxon>
        <taxon>eudicotyledons</taxon>
        <taxon>Gunneridae</taxon>
        <taxon>Pentapetalae</taxon>
        <taxon>asterids</taxon>
        <taxon>lamiids</taxon>
        <taxon>Solanales</taxon>
        <taxon>Solanaceae</taxon>
        <taxon>Solanoideae</taxon>
        <taxon>Solaneae</taxon>
        <taxon>Solanum</taxon>
    </lineage>
</organism>
<comment type="caution">
    <text evidence="1">The sequence shown here is derived from an EMBL/GenBank/DDBJ whole genome shotgun (WGS) entry which is preliminary data.</text>
</comment>
<reference evidence="1 2" key="1">
    <citation type="submission" date="2024-02" db="EMBL/GenBank/DDBJ databases">
        <title>de novo genome assembly of Solanum bulbocastanum strain 11H21.</title>
        <authorList>
            <person name="Hosaka A.J."/>
        </authorList>
    </citation>
    <scope>NUCLEOTIDE SEQUENCE [LARGE SCALE GENOMIC DNA]</scope>
    <source>
        <tissue evidence="1">Young leaves</tissue>
    </source>
</reference>
<protein>
    <submittedName>
        <fullName evidence="1">Uncharacterized protein</fullName>
    </submittedName>
</protein>
<accession>A0AAN8YA41</accession>
<dbReference type="EMBL" id="JBANQN010000007">
    <property type="protein sequence ID" value="KAK6785379.1"/>
    <property type="molecule type" value="Genomic_DNA"/>
</dbReference>
<dbReference type="Proteomes" id="UP001371456">
    <property type="component" value="Unassembled WGS sequence"/>
</dbReference>
<gene>
    <name evidence="1" type="ORF">RDI58_018834</name>
</gene>
<proteinExistence type="predicted"/>